<protein>
    <submittedName>
        <fullName evidence="12">Methyl-accepting chemotaxis sensory transducer with Cache sensor</fullName>
    </submittedName>
</protein>
<evidence type="ECO:0000256" key="7">
    <source>
        <dbReference type="ARBA" id="ARBA00023224"/>
    </source>
</evidence>
<dbReference type="Pfam" id="PF02743">
    <property type="entry name" value="dCache_1"/>
    <property type="match status" value="1"/>
</dbReference>
<feature type="domain" description="HAMP" evidence="11">
    <location>
        <begin position="306"/>
        <end position="358"/>
    </location>
</feature>
<organism evidence="12 13">
    <name type="scientific">Alkaliphilus oremlandii (strain OhILAs)</name>
    <name type="common">Clostridium oremlandii (strain OhILAs)</name>
    <dbReference type="NCBI Taxonomy" id="350688"/>
    <lineage>
        <taxon>Bacteria</taxon>
        <taxon>Bacillati</taxon>
        <taxon>Bacillota</taxon>
        <taxon>Clostridia</taxon>
        <taxon>Peptostreptococcales</taxon>
        <taxon>Natronincolaceae</taxon>
        <taxon>Alkaliphilus</taxon>
    </lineage>
</organism>
<dbReference type="OrthoDB" id="9760371at2"/>
<dbReference type="AlphaFoldDB" id="A8MKZ6"/>
<dbReference type="HOGENOM" id="CLU_000445_107_19_9"/>
<reference evidence="13" key="1">
    <citation type="submission" date="2007-10" db="EMBL/GenBank/DDBJ databases">
        <title>Complete genome of Alkaliphilus oremlandii OhILAs.</title>
        <authorList>
            <person name="Copeland A."/>
            <person name="Lucas S."/>
            <person name="Lapidus A."/>
            <person name="Barry K."/>
            <person name="Detter J.C."/>
            <person name="Glavina del Rio T."/>
            <person name="Hammon N."/>
            <person name="Israni S."/>
            <person name="Dalin E."/>
            <person name="Tice H."/>
            <person name="Pitluck S."/>
            <person name="Chain P."/>
            <person name="Malfatti S."/>
            <person name="Shin M."/>
            <person name="Vergez L."/>
            <person name="Schmutz J."/>
            <person name="Larimer F."/>
            <person name="Land M."/>
            <person name="Hauser L."/>
            <person name="Kyrpides N."/>
            <person name="Mikhailova N."/>
            <person name="Stolz J.F."/>
            <person name="Dawson A."/>
            <person name="Fisher E."/>
            <person name="Crable B."/>
            <person name="Perera E."/>
            <person name="Lisak J."/>
            <person name="Ranganathan M."/>
            <person name="Basu P."/>
            <person name="Richardson P."/>
        </authorList>
    </citation>
    <scope>NUCLEOTIDE SEQUENCE [LARGE SCALE GENOMIC DNA]</scope>
    <source>
        <strain evidence="13">OhILAs</strain>
    </source>
</reference>
<dbReference type="Pfam" id="PF00015">
    <property type="entry name" value="MCPsignal"/>
    <property type="match status" value="1"/>
</dbReference>
<dbReference type="PROSITE" id="PS50885">
    <property type="entry name" value="HAMP"/>
    <property type="match status" value="1"/>
</dbReference>
<dbReference type="GO" id="GO:0006935">
    <property type="term" value="P:chemotaxis"/>
    <property type="evidence" value="ECO:0007669"/>
    <property type="project" value="UniProtKB-KW"/>
</dbReference>
<dbReference type="KEGG" id="aoe:Clos_0250"/>
<dbReference type="STRING" id="350688.Clos_0250"/>
<dbReference type="PROSITE" id="PS50111">
    <property type="entry name" value="CHEMOTAXIS_TRANSDUC_2"/>
    <property type="match status" value="1"/>
</dbReference>
<sequence>MKMSLRTKILTLLLIITLVQASAIGFLNFRTSSDILERELINSTTNVVRRTSDTFNTFLTLTEEIAVLLSKDANVQQFHTLEDSKTWMVDSFKAIKDSHKNVQSVYLGTRDKQTIIYPQADLPSDFDPQTRDWYKGAFSNNGIYWTKPYTDQATGDTTITVSIPVYNERNNNEFVGIVGVDIYLNNLSAILKDLTVGKKGYLSLTDRDGIFITHSDASLVGSPVPAPELMNTILKNDPNDNMVSYTYDETDRVAILDTLDKTNWKIIGTIMADEITEETSAILKQTVVTSLISVGIAAVVGFIFSQTITKSTGKLVNAMTQIGSGDFTILSRIESKDEMGTLSATINQTIGNIRDVLLNVQKTSIEMNLAADSLAASSEETSASAEEVTRTVEEIAKGASDQARDAEQGAAAVNELSHKFDELNVEAMEMLTLSEYVVDANKNGIESVHHLTEKTDSNKISLVRIDEAVKDLNEQTQSIGVILETIRSIADQTNLLALNAAIEAARAGDAGRGFAVVADEIRKLAEQSSLSTDEIRNITMEIAEKSDNVVSAMVEVRAHTDAQVSAVEDVSTSFDNISNSIEKITSRIHSLTGHVNEMTESSRTIVSFIENISAVSEETAAASEEVNASMEQTASAVQEVAQAANHLNDLAVSLRTQVELFKI</sequence>
<evidence type="ECO:0000256" key="3">
    <source>
        <dbReference type="ARBA" id="ARBA00022500"/>
    </source>
</evidence>
<proteinExistence type="inferred from homology"/>
<keyword evidence="7 9" id="KW-0807">Transducer</keyword>
<dbReference type="InterPro" id="IPR033479">
    <property type="entry name" value="dCache_1"/>
</dbReference>
<dbReference type="SUPFAM" id="SSF103190">
    <property type="entry name" value="Sensory domain-like"/>
    <property type="match status" value="1"/>
</dbReference>
<keyword evidence="6" id="KW-0472">Membrane</keyword>
<dbReference type="InterPro" id="IPR004089">
    <property type="entry name" value="MCPsignal_dom"/>
</dbReference>
<evidence type="ECO:0000256" key="4">
    <source>
        <dbReference type="ARBA" id="ARBA00022692"/>
    </source>
</evidence>
<evidence type="ECO:0000256" key="6">
    <source>
        <dbReference type="ARBA" id="ARBA00023136"/>
    </source>
</evidence>
<dbReference type="RefSeq" id="WP_012158128.1">
    <property type="nucleotide sequence ID" value="NC_009922.1"/>
</dbReference>
<dbReference type="EMBL" id="CP000853">
    <property type="protein sequence ID" value="ABW17813.1"/>
    <property type="molecule type" value="Genomic_DNA"/>
</dbReference>
<dbReference type="Proteomes" id="UP000000269">
    <property type="component" value="Chromosome"/>
</dbReference>
<feature type="domain" description="Methyl-accepting transducer" evidence="10">
    <location>
        <begin position="377"/>
        <end position="634"/>
    </location>
</feature>
<evidence type="ECO:0000313" key="13">
    <source>
        <dbReference type="Proteomes" id="UP000000269"/>
    </source>
</evidence>
<dbReference type="InterPro" id="IPR029151">
    <property type="entry name" value="Sensor-like_sf"/>
</dbReference>
<evidence type="ECO:0000256" key="8">
    <source>
        <dbReference type="ARBA" id="ARBA00029447"/>
    </source>
</evidence>
<dbReference type="CDD" id="cd06225">
    <property type="entry name" value="HAMP"/>
    <property type="match status" value="1"/>
</dbReference>
<dbReference type="PANTHER" id="PTHR32089">
    <property type="entry name" value="METHYL-ACCEPTING CHEMOTAXIS PROTEIN MCPB"/>
    <property type="match status" value="1"/>
</dbReference>
<keyword evidence="4" id="KW-0812">Transmembrane</keyword>
<evidence type="ECO:0000256" key="1">
    <source>
        <dbReference type="ARBA" id="ARBA00004651"/>
    </source>
</evidence>
<dbReference type="SMART" id="SM00283">
    <property type="entry name" value="MA"/>
    <property type="match status" value="1"/>
</dbReference>
<comment type="similarity">
    <text evidence="8">Belongs to the methyl-accepting chemotaxis (MCP) protein family.</text>
</comment>
<dbReference type="CDD" id="cd12912">
    <property type="entry name" value="PDC2_MCP_like"/>
    <property type="match status" value="1"/>
</dbReference>
<keyword evidence="3" id="KW-0145">Chemotaxis</keyword>
<name>A8MKZ6_ALKOO</name>
<evidence type="ECO:0000256" key="2">
    <source>
        <dbReference type="ARBA" id="ARBA00022475"/>
    </source>
</evidence>
<dbReference type="PANTHER" id="PTHR32089:SF112">
    <property type="entry name" value="LYSOZYME-LIKE PROTEIN-RELATED"/>
    <property type="match status" value="1"/>
</dbReference>
<evidence type="ECO:0000256" key="9">
    <source>
        <dbReference type="PROSITE-ProRule" id="PRU00284"/>
    </source>
</evidence>
<dbReference type="GO" id="GO:0007165">
    <property type="term" value="P:signal transduction"/>
    <property type="evidence" value="ECO:0007669"/>
    <property type="project" value="UniProtKB-KW"/>
</dbReference>
<dbReference type="GO" id="GO:0005886">
    <property type="term" value="C:plasma membrane"/>
    <property type="evidence" value="ECO:0007669"/>
    <property type="project" value="UniProtKB-SubCell"/>
</dbReference>
<evidence type="ECO:0000259" key="11">
    <source>
        <dbReference type="PROSITE" id="PS50885"/>
    </source>
</evidence>
<comment type="subcellular location">
    <subcellularLocation>
        <location evidence="1">Cell membrane</location>
        <topology evidence="1">Multi-pass membrane protein</topology>
    </subcellularLocation>
</comment>
<evidence type="ECO:0000259" key="10">
    <source>
        <dbReference type="PROSITE" id="PS50111"/>
    </source>
</evidence>
<dbReference type="Pfam" id="PF00672">
    <property type="entry name" value="HAMP"/>
    <property type="match status" value="1"/>
</dbReference>
<accession>A8MKZ6</accession>
<dbReference type="Gene3D" id="6.10.340.10">
    <property type="match status" value="1"/>
</dbReference>
<evidence type="ECO:0000313" key="12">
    <source>
        <dbReference type="EMBL" id="ABW17813.1"/>
    </source>
</evidence>
<dbReference type="Gene3D" id="1.10.287.950">
    <property type="entry name" value="Methyl-accepting chemotaxis protein"/>
    <property type="match status" value="1"/>
</dbReference>
<dbReference type="InterPro" id="IPR003660">
    <property type="entry name" value="HAMP_dom"/>
</dbReference>
<gene>
    <name evidence="12" type="ordered locus">Clos_0250</name>
</gene>
<keyword evidence="5" id="KW-1133">Transmembrane helix</keyword>
<dbReference type="SMART" id="SM00304">
    <property type="entry name" value="HAMP"/>
    <property type="match status" value="2"/>
</dbReference>
<keyword evidence="13" id="KW-1185">Reference proteome</keyword>
<evidence type="ECO:0000256" key="5">
    <source>
        <dbReference type="ARBA" id="ARBA00022989"/>
    </source>
</evidence>
<dbReference type="CDD" id="cd12913">
    <property type="entry name" value="PDC1_MCP_like"/>
    <property type="match status" value="1"/>
</dbReference>
<keyword evidence="2" id="KW-1003">Cell membrane</keyword>
<dbReference type="eggNOG" id="COG0840">
    <property type="taxonomic scope" value="Bacteria"/>
</dbReference>
<dbReference type="SUPFAM" id="SSF58104">
    <property type="entry name" value="Methyl-accepting chemotaxis protein (MCP) signaling domain"/>
    <property type="match status" value="1"/>
</dbReference>
<dbReference type="Gene3D" id="3.30.450.20">
    <property type="entry name" value="PAS domain"/>
    <property type="match status" value="1"/>
</dbReference>